<dbReference type="AlphaFoldDB" id="A0AAD1E945"/>
<dbReference type="Proteomes" id="UP000280455">
    <property type="component" value="Chromosome"/>
</dbReference>
<proteinExistence type="predicted"/>
<evidence type="ECO:0000313" key="2">
    <source>
        <dbReference type="Proteomes" id="UP000280455"/>
    </source>
</evidence>
<evidence type="ECO:0000313" key="1">
    <source>
        <dbReference type="EMBL" id="AZE32913.1"/>
    </source>
</evidence>
<reference evidence="1 2" key="1">
    <citation type="submission" date="2018-03" db="EMBL/GenBank/DDBJ databases">
        <title>Diversity of phytobeneficial traits revealed by whole-genome analysis of worldwide-isolated phenazine-producing Pseudomonas spp.</title>
        <authorList>
            <person name="Biessy A."/>
            <person name="Novinscak A."/>
            <person name="Blom J."/>
            <person name="Leger G."/>
            <person name="Thomashow L.S."/>
            <person name="Cazorla F.M."/>
            <person name="Josic D."/>
            <person name="Filion M."/>
        </authorList>
    </citation>
    <scope>NUCLEOTIDE SEQUENCE [LARGE SCALE GENOMIC DNA]</scope>
    <source>
        <strain evidence="1 2">ChPhzS24</strain>
    </source>
</reference>
<protein>
    <submittedName>
        <fullName evidence="1">Uncharacterized protein</fullName>
    </submittedName>
</protein>
<accession>A0AAD1E945</accession>
<dbReference type="EMBL" id="CP027750">
    <property type="protein sequence ID" value="AZE32913.1"/>
    <property type="molecule type" value="Genomic_DNA"/>
</dbReference>
<sequence>MLGLYSSASAAHSIAAFGSGYRVRDLVVIFAKKTFIFL</sequence>
<name>A0AAD1E945_9PSED</name>
<organism evidence="1 2">
    <name type="scientific">Pseudomonas chlororaphis subsp. aureofaciens</name>
    <dbReference type="NCBI Taxonomy" id="587851"/>
    <lineage>
        <taxon>Bacteria</taxon>
        <taxon>Pseudomonadati</taxon>
        <taxon>Pseudomonadota</taxon>
        <taxon>Gammaproteobacteria</taxon>
        <taxon>Pseudomonadales</taxon>
        <taxon>Pseudomonadaceae</taxon>
        <taxon>Pseudomonas</taxon>
    </lineage>
</organism>
<gene>
    <name evidence="1" type="ORF">C4K07_6173</name>
</gene>